<dbReference type="InterPro" id="IPR000682">
    <property type="entry name" value="PCMT"/>
</dbReference>
<dbReference type="RefSeq" id="WP_088713090.1">
    <property type="nucleotide sequence ID" value="NZ_NFZT01000001.1"/>
</dbReference>
<accession>A0A219B7M7</accession>
<dbReference type="Pfam" id="PF01135">
    <property type="entry name" value="PCMT"/>
    <property type="match status" value="1"/>
</dbReference>
<keyword evidence="5" id="KW-1185">Reference proteome</keyword>
<organism evidence="4 5">
    <name type="scientific">Pacificimonas flava</name>
    <dbReference type="NCBI Taxonomy" id="1234595"/>
    <lineage>
        <taxon>Bacteria</taxon>
        <taxon>Pseudomonadati</taxon>
        <taxon>Pseudomonadota</taxon>
        <taxon>Alphaproteobacteria</taxon>
        <taxon>Sphingomonadales</taxon>
        <taxon>Sphingosinicellaceae</taxon>
        <taxon>Pacificimonas</taxon>
    </lineage>
</organism>
<evidence type="ECO:0000256" key="1">
    <source>
        <dbReference type="ARBA" id="ARBA00005369"/>
    </source>
</evidence>
<dbReference type="Proteomes" id="UP000198462">
    <property type="component" value="Unassembled WGS sequence"/>
</dbReference>
<evidence type="ECO:0000313" key="4">
    <source>
        <dbReference type="EMBL" id="OWV34390.1"/>
    </source>
</evidence>
<dbReference type="OrthoDB" id="9798496at2"/>
<dbReference type="GO" id="GO:0004719">
    <property type="term" value="F:protein-L-isoaspartate (D-aspartate) O-methyltransferase activity"/>
    <property type="evidence" value="ECO:0007669"/>
    <property type="project" value="InterPro"/>
</dbReference>
<proteinExistence type="inferred from homology"/>
<dbReference type="InterPro" id="IPR029063">
    <property type="entry name" value="SAM-dependent_MTases_sf"/>
</dbReference>
<reference evidence="5" key="1">
    <citation type="submission" date="2017-05" db="EMBL/GenBank/DDBJ databases">
        <authorList>
            <person name="Lin X."/>
        </authorList>
    </citation>
    <scope>NUCLEOTIDE SEQUENCE [LARGE SCALE GENOMIC DNA]</scope>
    <source>
        <strain evidence="5">JLT2012</strain>
    </source>
</reference>
<dbReference type="EMBL" id="NFZT01000001">
    <property type="protein sequence ID" value="OWV34390.1"/>
    <property type="molecule type" value="Genomic_DNA"/>
</dbReference>
<gene>
    <name evidence="4" type="ORF">B5C34_13595</name>
</gene>
<evidence type="ECO:0000256" key="3">
    <source>
        <dbReference type="ARBA" id="ARBA00030757"/>
    </source>
</evidence>
<protein>
    <recommendedName>
        <fullName evidence="2">Protein-L-isoaspartate O-methyltransferase</fullName>
    </recommendedName>
    <alternativeName>
        <fullName evidence="3">Protein L-isoaspartyl methyltransferase</fullName>
    </alternativeName>
</protein>
<evidence type="ECO:0000256" key="2">
    <source>
        <dbReference type="ARBA" id="ARBA00013346"/>
    </source>
</evidence>
<dbReference type="GO" id="GO:0005737">
    <property type="term" value="C:cytoplasm"/>
    <property type="evidence" value="ECO:0007669"/>
    <property type="project" value="TreeGrafter"/>
</dbReference>
<dbReference type="AlphaFoldDB" id="A0A219B7M7"/>
<dbReference type="Gene3D" id="3.40.50.150">
    <property type="entry name" value="Vaccinia Virus protein VP39"/>
    <property type="match status" value="1"/>
</dbReference>
<comment type="caution">
    <text evidence="4">The sequence shown here is derived from an EMBL/GenBank/DDBJ whole genome shotgun (WGS) entry which is preliminary data.</text>
</comment>
<evidence type="ECO:0000313" key="5">
    <source>
        <dbReference type="Proteomes" id="UP000198462"/>
    </source>
</evidence>
<dbReference type="PANTHER" id="PTHR11579">
    <property type="entry name" value="PROTEIN-L-ISOASPARTATE O-METHYLTRANSFERASE"/>
    <property type="match status" value="1"/>
</dbReference>
<dbReference type="SUPFAM" id="SSF53335">
    <property type="entry name" value="S-adenosyl-L-methionine-dependent methyltransferases"/>
    <property type="match status" value="1"/>
</dbReference>
<name>A0A219B7M7_9SPHN</name>
<dbReference type="PANTHER" id="PTHR11579:SF18">
    <property type="entry name" value="PROTEIN-L-ISOASPARTATE O-METHYLTRANSFERASE"/>
    <property type="match status" value="1"/>
</dbReference>
<comment type="similarity">
    <text evidence="1">Belongs to the methyltransferase superfamily. L-isoaspartyl/D-aspartyl protein methyltransferase family.</text>
</comment>
<sequence length="225" mass="24016">MPANAALPVRNKTASPDFERMRTHMIDSQLRPNSVTTKAVVDAFREVPREAFVPEAMRPFAYMDEDIEVAPGRFLMEPLTLGRLIEFSEIGRGERALVVGGATGYAAAILAVMGVNTVLLDDGIEPAVAISRAPNIEAVKGPLADGWAEKGPYDLILVNGFVASIPDALVKQVVEGGRIAAVVLDEGTPRAGIGRVFGGHVGWTFISDAQVPALPGFETKKAFTF</sequence>